<dbReference type="InterPro" id="IPR000182">
    <property type="entry name" value="GNAT_dom"/>
</dbReference>
<dbReference type="PANTHER" id="PTHR43441">
    <property type="entry name" value="RIBOSOMAL-PROTEIN-SERINE ACETYLTRANSFERASE"/>
    <property type="match status" value="1"/>
</dbReference>
<protein>
    <submittedName>
        <fullName evidence="2">GNAT family N-acetyltransferase</fullName>
    </submittedName>
</protein>
<gene>
    <name evidence="2" type="ORF">KJP28_02480</name>
</gene>
<dbReference type="Proteomes" id="UP000756530">
    <property type="component" value="Unassembled WGS sequence"/>
</dbReference>
<feature type="domain" description="N-acetyltransferase" evidence="1">
    <location>
        <begin position="30"/>
        <end position="185"/>
    </location>
</feature>
<sequence length="239" mass="26985">MADERPLGVAVTNWRQPLRPEGLVLQGTYAALEPLDPERHAAVLFRAFEGADEVWDYMPVGPFASAATFHRWMRDAVVGSDPMFLAITNRETDAVEGFCSLLNILPASGSIEVGFIAYAPALQRTRAATEAQFLLMRWAFETGYRRYEWKCNALNRPSRRAAERLGFSFEGVFRQHMVVKGRNRDTAWFAAIDSEWPSLKEAFQAWLAPSNFDTAGRQRERLGDLTALVRVSSDPALRR</sequence>
<comment type="caution">
    <text evidence="2">The sequence shown here is derived from an EMBL/GenBank/DDBJ whole genome shotgun (WGS) entry which is preliminary data.</text>
</comment>
<name>A0ABS6SYG0_9RHOB</name>
<dbReference type="RefSeq" id="WP_218390645.1">
    <property type="nucleotide sequence ID" value="NZ_JAHUZE010000001.1"/>
</dbReference>
<evidence type="ECO:0000259" key="1">
    <source>
        <dbReference type="PROSITE" id="PS51186"/>
    </source>
</evidence>
<evidence type="ECO:0000313" key="2">
    <source>
        <dbReference type="EMBL" id="MBV7377775.1"/>
    </source>
</evidence>
<reference evidence="2 3" key="1">
    <citation type="submission" date="2021-05" db="EMBL/GenBank/DDBJ databases">
        <title>Culturable bacteria isolated from Daya Bay.</title>
        <authorList>
            <person name="Zheng W."/>
            <person name="Yu S."/>
            <person name="Huang Y."/>
        </authorList>
    </citation>
    <scope>NUCLEOTIDE SEQUENCE [LARGE SCALE GENOMIC DNA]</scope>
    <source>
        <strain evidence="2 3">DP4N28-5</strain>
    </source>
</reference>
<dbReference type="PANTHER" id="PTHR43441:SF2">
    <property type="entry name" value="FAMILY ACETYLTRANSFERASE, PUTATIVE (AFU_ORTHOLOGUE AFUA_7G00850)-RELATED"/>
    <property type="match status" value="1"/>
</dbReference>
<organism evidence="2 3">
    <name type="scientific">Maritimibacter dapengensis</name>
    <dbReference type="NCBI Taxonomy" id="2836868"/>
    <lineage>
        <taxon>Bacteria</taxon>
        <taxon>Pseudomonadati</taxon>
        <taxon>Pseudomonadota</taxon>
        <taxon>Alphaproteobacteria</taxon>
        <taxon>Rhodobacterales</taxon>
        <taxon>Roseobacteraceae</taxon>
        <taxon>Maritimibacter</taxon>
    </lineage>
</organism>
<keyword evidence="3" id="KW-1185">Reference proteome</keyword>
<dbReference type="InterPro" id="IPR051908">
    <property type="entry name" value="Ribosomal_N-acetyltransferase"/>
</dbReference>
<dbReference type="Pfam" id="PF13302">
    <property type="entry name" value="Acetyltransf_3"/>
    <property type="match status" value="1"/>
</dbReference>
<evidence type="ECO:0000313" key="3">
    <source>
        <dbReference type="Proteomes" id="UP000756530"/>
    </source>
</evidence>
<accession>A0ABS6SYG0</accession>
<dbReference type="EMBL" id="JAHUZE010000001">
    <property type="protein sequence ID" value="MBV7377775.1"/>
    <property type="molecule type" value="Genomic_DNA"/>
</dbReference>
<dbReference type="PROSITE" id="PS51186">
    <property type="entry name" value="GNAT"/>
    <property type="match status" value="1"/>
</dbReference>
<proteinExistence type="predicted"/>